<protein>
    <recommendedName>
        <fullName evidence="2">Neurotransmitter-gated ion-channel ligand-binding domain-containing protein</fullName>
    </recommendedName>
</protein>
<proteinExistence type="predicted"/>
<feature type="domain" description="Neurotransmitter-gated ion-channel ligand-binding" evidence="2">
    <location>
        <begin position="22"/>
        <end position="139"/>
    </location>
</feature>
<dbReference type="InterPro" id="IPR036734">
    <property type="entry name" value="Neur_chan_lig-bd_sf"/>
</dbReference>
<keyword evidence="4" id="KW-1185">Reference proteome</keyword>
<evidence type="ECO:0000259" key="2">
    <source>
        <dbReference type="Pfam" id="PF02931"/>
    </source>
</evidence>
<sequence>MWAYLSLLVTFLLCVKFGTCNKALLAYLSSGQYDKTERPGVDTGKPVELGVDIHFDNFGRIEEMNMEVDVFLYMRYNWKDPRLANFTDKTITFTRGDIEKVWRPDTYCSNARESDLPLEETKTHSMLRIDRNGSIYYSRR</sequence>
<name>A7RJP2_NEMVE</name>
<dbReference type="HOGENOM" id="CLU_010920_5_2_1"/>
<dbReference type="AlphaFoldDB" id="A7RJP2"/>
<evidence type="ECO:0000313" key="3">
    <source>
        <dbReference type="EMBL" id="EDO48299.1"/>
    </source>
</evidence>
<dbReference type="GO" id="GO:0016020">
    <property type="term" value="C:membrane"/>
    <property type="evidence" value="ECO:0007669"/>
    <property type="project" value="InterPro"/>
</dbReference>
<dbReference type="GO" id="GO:0005230">
    <property type="term" value="F:extracellular ligand-gated monoatomic ion channel activity"/>
    <property type="evidence" value="ECO:0007669"/>
    <property type="project" value="InterPro"/>
</dbReference>
<dbReference type="KEGG" id="nve:5520537"/>
<gene>
    <name evidence="3" type="ORF">NEMVEDRAFT_v1g198106</name>
</gene>
<dbReference type="STRING" id="45351.A7RJP2"/>
<feature type="signal peptide" evidence="1">
    <location>
        <begin position="1"/>
        <end position="20"/>
    </location>
</feature>
<dbReference type="InParanoid" id="A7RJP2"/>
<feature type="chain" id="PRO_5002711338" description="Neurotransmitter-gated ion-channel ligand-binding domain-containing protein" evidence="1">
    <location>
        <begin position="21"/>
        <end position="140"/>
    </location>
</feature>
<dbReference type="EMBL" id="DS469514">
    <property type="protein sequence ID" value="EDO48299.1"/>
    <property type="molecule type" value="Genomic_DNA"/>
</dbReference>
<dbReference type="eggNOG" id="KOG3643">
    <property type="taxonomic scope" value="Eukaryota"/>
</dbReference>
<dbReference type="PhylomeDB" id="A7RJP2"/>
<evidence type="ECO:0000313" key="4">
    <source>
        <dbReference type="Proteomes" id="UP000001593"/>
    </source>
</evidence>
<evidence type="ECO:0000256" key="1">
    <source>
        <dbReference type="SAM" id="SignalP"/>
    </source>
</evidence>
<dbReference type="Gene3D" id="2.70.170.10">
    <property type="entry name" value="Neurotransmitter-gated ion-channel ligand-binding domain"/>
    <property type="match status" value="1"/>
</dbReference>
<dbReference type="Pfam" id="PF02931">
    <property type="entry name" value="Neur_chan_LBD"/>
    <property type="match status" value="1"/>
</dbReference>
<dbReference type="Proteomes" id="UP000001593">
    <property type="component" value="Unassembled WGS sequence"/>
</dbReference>
<keyword evidence="1" id="KW-0732">Signal</keyword>
<accession>A7RJP2</accession>
<reference evidence="3 4" key="1">
    <citation type="journal article" date="2007" name="Science">
        <title>Sea anemone genome reveals ancestral eumetazoan gene repertoire and genomic organization.</title>
        <authorList>
            <person name="Putnam N.H."/>
            <person name="Srivastava M."/>
            <person name="Hellsten U."/>
            <person name="Dirks B."/>
            <person name="Chapman J."/>
            <person name="Salamov A."/>
            <person name="Terry A."/>
            <person name="Shapiro H."/>
            <person name="Lindquist E."/>
            <person name="Kapitonov V.V."/>
            <person name="Jurka J."/>
            <person name="Genikhovich G."/>
            <person name="Grigoriev I.V."/>
            <person name="Lucas S.M."/>
            <person name="Steele R.E."/>
            <person name="Finnerty J.R."/>
            <person name="Technau U."/>
            <person name="Martindale M.Q."/>
            <person name="Rokhsar D.S."/>
        </authorList>
    </citation>
    <scope>NUCLEOTIDE SEQUENCE [LARGE SCALE GENOMIC DNA]</scope>
    <source>
        <strain evidence="4">CH2 X CH6</strain>
    </source>
</reference>
<dbReference type="SUPFAM" id="SSF63712">
    <property type="entry name" value="Nicotinic receptor ligand binding domain-like"/>
    <property type="match status" value="1"/>
</dbReference>
<dbReference type="InterPro" id="IPR006202">
    <property type="entry name" value="Neur_chan_lig-bd"/>
</dbReference>
<organism evidence="3 4">
    <name type="scientific">Nematostella vectensis</name>
    <name type="common">Starlet sea anemone</name>
    <dbReference type="NCBI Taxonomy" id="45351"/>
    <lineage>
        <taxon>Eukaryota</taxon>
        <taxon>Metazoa</taxon>
        <taxon>Cnidaria</taxon>
        <taxon>Anthozoa</taxon>
        <taxon>Hexacorallia</taxon>
        <taxon>Actiniaria</taxon>
        <taxon>Edwardsiidae</taxon>
        <taxon>Nematostella</taxon>
    </lineage>
</organism>